<proteinExistence type="predicted"/>
<dbReference type="EMBL" id="CP061379">
    <property type="protein sequence ID" value="QPF95445.1"/>
    <property type="molecule type" value="Genomic_DNA"/>
</dbReference>
<protein>
    <submittedName>
        <fullName evidence="1">Uncharacterized protein</fullName>
    </submittedName>
</protein>
<sequence length="82" mass="9232">MRDFNDLRFFAAVVLKRDQSPRRPDSRSVDVAIRVRERLDTDADMQVKWIGVSRRILVASPSLLAKVGAAREGRTNVPHCAA</sequence>
<dbReference type="Proteomes" id="UP000594621">
    <property type="component" value="Chromosome"/>
</dbReference>
<keyword evidence="2" id="KW-1185">Reference proteome</keyword>
<gene>
    <name evidence="1" type="ORF">IC761_10085</name>
</gene>
<accession>A0A7S9H2V4</accession>
<organism evidence="1 2">
    <name type="scientific">Bradyrhizobium commune</name>
    <dbReference type="NCBI Taxonomy" id="83627"/>
    <lineage>
        <taxon>Bacteria</taxon>
        <taxon>Pseudomonadati</taxon>
        <taxon>Pseudomonadota</taxon>
        <taxon>Alphaproteobacteria</taxon>
        <taxon>Hyphomicrobiales</taxon>
        <taxon>Nitrobacteraceae</taxon>
        <taxon>Bradyrhizobium</taxon>
    </lineage>
</organism>
<dbReference type="AlphaFoldDB" id="A0A7S9H2V4"/>
<dbReference type="RefSeq" id="WP_195804899.1">
    <property type="nucleotide sequence ID" value="NZ_CP061379.1"/>
</dbReference>
<name>A0A7S9H2V4_9BRAD</name>
<reference evidence="1 2" key="1">
    <citation type="submission" date="2020-09" db="EMBL/GenBank/DDBJ databases">
        <title>Complete genomes of bradyrhizobia occurring on native shrubby legumes in Australia.</title>
        <authorList>
            <person name="Lafay B."/>
        </authorList>
    </citation>
    <scope>NUCLEOTIDE SEQUENCE [LARGE SCALE GENOMIC DNA]</scope>
    <source>
        <strain evidence="1 2">BDV5040</strain>
    </source>
</reference>
<dbReference type="Gene3D" id="3.40.190.290">
    <property type="match status" value="1"/>
</dbReference>
<evidence type="ECO:0000313" key="1">
    <source>
        <dbReference type="EMBL" id="QPF95445.1"/>
    </source>
</evidence>
<evidence type="ECO:0000313" key="2">
    <source>
        <dbReference type="Proteomes" id="UP000594621"/>
    </source>
</evidence>
<dbReference type="KEGG" id="bcou:IC761_10085"/>